<name>A6JAL9_RAT</name>
<feature type="non-terminal residue" evidence="1">
    <location>
        <position position="9"/>
    </location>
</feature>
<accession>A6JAL9</accession>
<gene>
    <name evidence="1" type="ORF">rCG_54425</name>
</gene>
<dbReference type="EMBL" id="CH473979">
    <property type="protein sequence ID" value="EDM07515.1"/>
    <property type="molecule type" value="Genomic_DNA"/>
</dbReference>
<evidence type="ECO:0000313" key="1">
    <source>
        <dbReference type="EMBL" id="EDM07515.1"/>
    </source>
</evidence>
<reference evidence="1 2" key="1">
    <citation type="submission" date="2005-09" db="EMBL/GenBank/DDBJ databases">
        <authorList>
            <person name="Mural R.J."/>
            <person name="Li P.W."/>
            <person name="Adams M.D."/>
            <person name="Amanatides P.G."/>
            <person name="Baden-Tillson H."/>
            <person name="Barnstead M."/>
            <person name="Chin S.H."/>
            <person name="Dew I."/>
            <person name="Evans C.A."/>
            <person name="Ferriera S."/>
            <person name="Flanigan M."/>
            <person name="Fosler C."/>
            <person name="Glodek A."/>
            <person name="Gu Z."/>
            <person name="Holt R.A."/>
            <person name="Jennings D."/>
            <person name="Kraft C.L."/>
            <person name="Lu F."/>
            <person name="Nguyen T."/>
            <person name="Nusskern D.R."/>
            <person name="Pfannkoch C.M."/>
            <person name="Sitter C."/>
            <person name="Sutton G.G."/>
            <person name="Venter J.C."/>
            <person name="Wang Z."/>
            <person name="Woodage T."/>
            <person name="Zheng X.H."/>
            <person name="Zhong F."/>
        </authorList>
    </citation>
    <scope>NUCLEOTIDE SEQUENCE [LARGE SCALE GENOMIC DNA]</scope>
    <source>
        <strain>BN</strain>
        <strain evidence="2">Sprague-Dawley</strain>
    </source>
</reference>
<sequence length="9" mass="940">MASDCTISL</sequence>
<evidence type="ECO:0000313" key="2">
    <source>
        <dbReference type="Proteomes" id="UP000234681"/>
    </source>
</evidence>
<protein>
    <submittedName>
        <fullName evidence="1">RCG54425</fullName>
    </submittedName>
</protein>
<dbReference type="Proteomes" id="UP000234681">
    <property type="component" value="Chromosome 1"/>
</dbReference>
<organism evidence="1 2">
    <name type="scientific">Rattus norvegicus</name>
    <name type="common">Rat</name>
    <dbReference type="NCBI Taxonomy" id="10116"/>
    <lineage>
        <taxon>Eukaryota</taxon>
        <taxon>Metazoa</taxon>
        <taxon>Chordata</taxon>
        <taxon>Craniata</taxon>
        <taxon>Vertebrata</taxon>
        <taxon>Euteleostomi</taxon>
        <taxon>Mammalia</taxon>
        <taxon>Eutheria</taxon>
        <taxon>Euarchontoglires</taxon>
        <taxon>Glires</taxon>
        <taxon>Rodentia</taxon>
        <taxon>Myomorpha</taxon>
        <taxon>Muroidea</taxon>
        <taxon>Muridae</taxon>
        <taxon>Murinae</taxon>
        <taxon>Rattus</taxon>
    </lineage>
</organism>
<proteinExistence type="predicted"/>